<dbReference type="Pfam" id="PF13460">
    <property type="entry name" value="NAD_binding_10"/>
    <property type="match status" value="1"/>
</dbReference>
<evidence type="ECO:0000259" key="1">
    <source>
        <dbReference type="Pfam" id="PF13460"/>
    </source>
</evidence>
<dbReference type="PANTHER" id="PTHR43355">
    <property type="entry name" value="FLAVIN REDUCTASE (NADPH)"/>
    <property type="match status" value="1"/>
</dbReference>
<dbReference type="EMBL" id="BAAAOA010000014">
    <property type="protein sequence ID" value="GAA1753846.1"/>
    <property type="molecule type" value="Genomic_DNA"/>
</dbReference>
<name>A0ABN2KFP4_9MICC</name>
<dbReference type="InterPro" id="IPR051606">
    <property type="entry name" value="Polyketide_Oxido-like"/>
</dbReference>
<dbReference type="Proteomes" id="UP001501204">
    <property type="component" value="Unassembled WGS sequence"/>
</dbReference>
<evidence type="ECO:0000313" key="3">
    <source>
        <dbReference type="Proteomes" id="UP001501204"/>
    </source>
</evidence>
<dbReference type="SUPFAM" id="SSF51735">
    <property type="entry name" value="NAD(P)-binding Rossmann-fold domains"/>
    <property type="match status" value="1"/>
</dbReference>
<dbReference type="Gene3D" id="3.40.50.720">
    <property type="entry name" value="NAD(P)-binding Rossmann-like Domain"/>
    <property type="match status" value="1"/>
</dbReference>
<dbReference type="RefSeq" id="WP_344120531.1">
    <property type="nucleotide sequence ID" value="NZ_BAAAOA010000014.1"/>
</dbReference>
<dbReference type="InterPro" id="IPR016040">
    <property type="entry name" value="NAD(P)-bd_dom"/>
</dbReference>
<accession>A0ABN2KFP4</accession>
<reference evidence="2 3" key="1">
    <citation type="journal article" date="2019" name="Int. J. Syst. Evol. Microbiol.">
        <title>The Global Catalogue of Microorganisms (GCM) 10K type strain sequencing project: providing services to taxonomists for standard genome sequencing and annotation.</title>
        <authorList>
            <consortium name="The Broad Institute Genomics Platform"/>
            <consortium name="The Broad Institute Genome Sequencing Center for Infectious Disease"/>
            <person name="Wu L."/>
            <person name="Ma J."/>
        </authorList>
    </citation>
    <scope>NUCLEOTIDE SEQUENCE [LARGE SCALE GENOMIC DNA]</scope>
    <source>
        <strain evidence="2 3">JCM 14735</strain>
    </source>
</reference>
<protein>
    <submittedName>
        <fullName evidence="2">NAD(P)H-binding protein</fullName>
    </submittedName>
</protein>
<proteinExistence type="predicted"/>
<sequence length="216" mass="22364">MVNIAVLGATGTIGSRIVTEALERGHTVTAVLRDPAKLTDADPRLKVTTGDVLDPASVSAVAQGQDVVVSAVGGGDGPGHLATITLAARALVEGLRTLGEQAPRLVVVGGAGSLHTPDGGQVWDTPGLPEALLQIMHAHGDALEYYRTVTDVDWTNLSPAAQIAPGERTGNYRTAAEELITNEAGDSAISAEDYAVAILDEIETPAHSRQRFAVAY</sequence>
<dbReference type="InterPro" id="IPR036291">
    <property type="entry name" value="NAD(P)-bd_dom_sf"/>
</dbReference>
<dbReference type="CDD" id="cd05244">
    <property type="entry name" value="BVR-B_like_SDR_a"/>
    <property type="match status" value="1"/>
</dbReference>
<keyword evidence="3" id="KW-1185">Reference proteome</keyword>
<gene>
    <name evidence="2" type="ORF">GCM10009767_11070</name>
</gene>
<organism evidence="2 3">
    <name type="scientific">Kocuria aegyptia</name>
    <dbReference type="NCBI Taxonomy" id="330943"/>
    <lineage>
        <taxon>Bacteria</taxon>
        <taxon>Bacillati</taxon>
        <taxon>Actinomycetota</taxon>
        <taxon>Actinomycetes</taxon>
        <taxon>Micrococcales</taxon>
        <taxon>Micrococcaceae</taxon>
        <taxon>Kocuria</taxon>
    </lineage>
</organism>
<feature type="domain" description="NAD(P)-binding" evidence="1">
    <location>
        <begin position="8"/>
        <end position="205"/>
    </location>
</feature>
<comment type="caution">
    <text evidence="2">The sequence shown here is derived from an EMBL/GenBank/DDBJ whole genome shotgun (WGS) entry which is preliminary data.</text>
</comment>
<dbReference type="PANTHER" id="PTHR43355:SF2">
    <property type="entry name" value="FLAVIN REDUCTASE (NADPH)"/>
    <property type="match status" value="1"/>
</dbReference>
<evidence type="ECO:0000313" key="2">
    <source>
        <dbReference type="EMBL" id="GAA1753846.1"/>
    </source>
</evidence>